<reference evidence="22 23" key="2">
    <citation type="journal article" date="2016" name="Genome Announc.">
        <title>Draft Genome Sequence of a Biocontrol Rhizobacterium, Chryseobacterium kwangjuense Strain KJ1R5, Isolated from Pepper (Capsicum annuum).</title>
        <authorList>
            <person name="Jeong J.J."/>
            <person name="Park H."/>
            <person name="Park B.H."/>
            <person name="Mannaa M."/>
            <person name="Sang M.K."/>
            <person name="Choi I.G."/>
            <person name="Kim K.D."/>
        </authorList>
    </citation>
    <scope>NUCLEOTIDE SEQUENCE [LARGE SCALE GENOMIC DNA]</scope>
    <source>
        <strain evidence="22 23">KJ1R5</strain>
    </source>
</reference>
<comment type="function">
    <text evidence="14 19">Bifunctional enzyme that catalyzes the epimerization of the S- and R-forms of NAD(P)HX and the dehydration of the S-form of NAD(P)HX at the expense of ADP, which is converted to AMP. This allows the repair of both epimers of NAD(P)HX, a damaged form of NAD(P)H that is a result of enzymatic or heat-dependent hydration.</text>
</comment>
<evidence type="ECO:0000256" key="13">
    <source>
        <dbReference type="ARBA" id="ARBA00023268"/>
    </source>
</evidence>
<keyword evidence="9 18" id="KW-0630">Potassium</keyword>
<feature type="binding site" evidence="18">
    <location>
        <position position="161"/>
    </location>
    <ligand>
        <name>K(+)</name>
        <dbReference type="ChEBI" id="CHEBI:29103"/>
    </ligand>
</feature>
<comment type="cofactor">
    <cofactor evidence="17">
        <name>Mg(2+)</name>
        <dbReference type="ChEBI" id="CHEBI:18420"/>
    </cofactor>
</comment>
<feature type="binding site" evidence="18">
    <location>
        <position position="58"/>
    </location>
    <ligand>
        <name>K(+)</name>
        <dbReference type="ChEBI" id="CHEBI:29103"/>
    </ligand>
</feature>
<dbReference type="GO" id="GO:0052855">
    <property type="term" value="F:ADP-dependent NAD(P)H-hydrate dehydratase activity"/>
    <property type="evidence" value="ECO:0007669"/>
    <property type="project" value="UniProtKB-UniRule"/>
</dbReference>
<dbReference type="PROSITE" id="PS51385">
    <property type="entry name" value="YJEF_N"/>
    <property type="match status" value="1"/>
</dbReference>
<dbReference type="NCBIfam" id="TIGR00197">
    <property type="entry name" value="yjeF_nterm"/>
    <property type="match status" value="1"/>
</dbReference>
<comment type="cofactor">
    <cofactor evidence="18 19">
        <name>K(+)</name>
        <dbReference type="ChEBI" id="CHEBI:29103"/>
    </cofactor>
    <text evidence="18 19">Binds 1 potassium ion per subunit.</text>
</comment>
<keyword evidence="6 17" id="KW-0547">Nucleotide-binding</keyword>
<comment type="function">
    <text evidence="17">Catalyzes the dehydration of the S-form of NAD(P)HX at the expense of ADP, which is converted to AMP. Together with NAD(P)HX epimerase, which catalyzes the epimerization of the S- and R-forms, the enzyme allows the repair of both epimers of NAD(P)HX, a damaged form of NAD(P)H that is a result of enzymatic or heat-dependent hydration.</text>
</comment>
<dbReference type="OrthoDB" id="9806925at2"/>
<keyword evidence="11 18" id="KW-0413">Isomerase</keyword>
<evidence type="ECO:0000256" key="5">
    <source>
        <dbReference type="ARBA" id="ARBA00022723"/>
    </source>
</evidence>
<organism evidence="22 23">
    <name type="scientific">Chryseobacterium kwangjuense</name>
    <dbReference type="NCBI Taxonomy" id="267125"/>
    <lineage>
        <taxon>Bacteria</taxon>
        <taxon>Pseudomonadati</taxon>
        <taxon>Bacteroidota</taxon>
        <taxon>Flavobacteriia</taxon>
        <taxon>Flavobacteriales</taxon>
        <taxon>Weeksellaceae</taxon>
        <taxon>Chryseobacterium group</taxon>
        <taxon>Chryseobacterium</taxon>
    </lineage>
</organism>
<evidence type="ECO:0000256" key="18">
    <source>
        <dbReference type="HAMAP-Rule" id="MF_01966"/>
    </source>
</evidence>
<dbReference type="InterPro" id="IPR036652">
    <property type="entry name" value="YjeF_N_dom_sf"/>
</dbReference>
<dbReference type="Gene3D" id="3.40.1190.20">
    <property type="match status" value="1"/>
</dbReference>
<dbReference type="GO" id="GO:0046872">
    <property type="term" value="F:metal ion binding"/>
    <property type="evidence" value="ECO:0007669"/>
    <property type="project" value="UniProtKB-UniRule"/>
</dbReference>
<evidence type="ECO:0000256" key="12">
    <source>
        <dbReference type="ARBA" id="ARBA00023239"/>
    </source>
</evidence>
<dbReference type="Pfam" id="PF01256">
    <property type="entry name" value="Carb_kinase"/>
    <property type="match status" value="1"/>
</dbReference>
<dbReference type="InterPro" id="IPR030677">
    <property type="entry name" value="Nnr"/>
</dbReference>
<evidence type="ECO:0000256" key="16">
    <source>
        <dbReference type="ARBA" id="ARBA00049209"/>
    </source>
</evidence>
<name>A0A135W9D6_9FLAO</name>
<accession>A0A135W9D6</accession>
<dbReference type="HAMAP" id="MF_01965">
    <property type="entry name" value="NADHX_dehydratase"/>
    <property type="match status" value="1"/>
</dbReference>
<evidence type="ECO:0000256" key="15">
    <source>
        <dbReference type="ARBA" id="ARBA00048238"/>
    </source>
</evidence>
<dbReference type="Gene3D" id="3.40.50.10260">
    <property type="entry name" value="YjeF N-terminal domain"/>
    <property type="match status" value="1"/>
</dbReference>
<dbReference type="Proteomes" id="UP000070513">
    <property type="component" value="Unassembled WGS sequence"/>
</dbReference>
<dbReference type="InterPro" id="IPR000631">
    <property type="entry name" value="CARKD"/>
</dbReference>
<proteinExistence type="inferred from homology"/>
<comment type="similarity">
    <text evidence="3 19">In the N-terminal section; belongs to the NnrE/AIBP family.</text>
</comment>
<dbReference type="RefSeq" id="WP_062652511.1">
    <property type="nucleotide sequence ID" value="NZ_LPUR01000016.1"/>
</dbReference>
<dbReference type="SUPFAM" id="SSF53613">
    <property type="entry name" value="Ribokinase-like"/>
    <property type="match status" value="1"/>
</dbReference>
<evidence type="ECO:0000259" key="21">
    <source>
        <dbReference type="PROSITE" id="PS51385"/>
    </source>
</evidence>
<feature type="domain" description="YjeF N-terminal" evidence="21">
    <location>
        <begin position="9"/>
        <end position="216"/>
    </location>
</feature>
<feature type="domain" description="YjeF C-terminal" evidence="20">
    <location>
        <begin position="226"/>
        <end position="497"/>
    </location>
</feature>
<evidence type="ECO:0000256" key="7">
    <source>
        <dbReference type="ARBA" id="ARBA00022840"/>
    </source>
</evidence>
<dbReference type="HAMAP" id="MF_01966">
    <property type="entry name" value="NADHX_epimerase"/>
    <property type="match status" value="1"/>
</dbReference>
<dbReference type="PANTHER" id="PTHR12592:SF0">
    <property type="entry name" value="ATP-DEPENDENT (S)-NAD(P)H-HYDRATE DEHYDRATASE"/>
    <property type="match status" value="1"/>
</dbReference>
<comment type="function">
    <text evidence="18">Catalyzes the epimerization of the S- and R-forms of NAD(P)HX, a damaged form of NAD(P)H that is a result of enzymatic or heat-dependent hydration. This is a prerequisite for the S-specific NAD(P)H-hydrate dehydratase to allow the repair of both epimers of NAD(P)HX.</text>
</comment>
<dbReference type="GO" id="GO:0046496">
    <property type="term" value="P:nicotinamide nucleotide metabolic process"/>
    <property type="evidence" value="ECO:0007669"/>
    <property type="project" value="UniProtKB-UniRule"/>
</dbReference>
<comment type="caution">
    <text evidence="18">Lacks conserved residue(s) required for the propagation of feature annotation.</text>
</comment>
<dbReference type="InterPro" id="IPR004443">
    <property type="entry name" value="YjeF_N_dom"/>
</dbReference>
<evidence type="ECO:0000256" key="11">
    <source>
        <dbReference type="ARBA" id="ARBA00023235"/>
    </source>
</evidence>
<dbReference type="SUPFAM" id="SSF64153">
    <property type="entry name" value="YjeF N-terminal domain-like"/>
    <property type="match status" value="1"/>
</dbReference>
<feature type="binding site" evidence="17">
    <location>
        <position position="373"/>
    </location>
    <ligand>
        <name>(6S)-NADPHX</name>
        <dbReference type="ChEBI" id="CHEBI:64076"/>
    </ligand>
</feature>
<dbReference type="Pfam" id="PF03853">
    <property type="entry name" value="YjeF_N"/>
    <property type="match status" value="1"/>
</dbReference>
<dbReference type="PANTHER" id="PTHR12592">
    <property type="entry name" value="ATP-DEPENDENT (S)-NAD(P)H-HYDRATE DEHYDRATASE FAMILY MEMBER"/>
    <property type="match status" value="1"/>
</dbReference>
<feature type="binding site" evidence="17">
    <location>
        <position position="261"/>
    </location>
    <ligand>
        <name>(6S)-NADPHX</name>
        <dbReference type="ChEBI" id="CHEBI:64076"/>
    </ligand>
</feature>
<evidence type="ECO:0000256" key="10">
    <source>
        <dbReference type="ARBA" id="ARBA00023027"/>
    </source>
</evidence>
<reference evidence="23" key="1">
    <citation type="submission" date="2015-12" db="EMBL/GenBank/DDBJ databases">
        <title>Genome sequence of a biocontrol rhizobacterium Chryseobacterium kwangjuense strain KJ1R5 isolated from pepper (Capsicum annuum L.).</title>
        <authorList>
            <person name="Jeong J.-J."/>
            <person name="Park H."/>
            <person name="Mannaa M."/>
            <person name="Sang M.K."/>
            <person name="Choi I.-G."/>
            <person name="Kim K.D."/>
        </authorList>
    </citation>
    <scope>NUCLEOTIDE SEQUENCE [LARGE SCALE GENOMIC DNA]</scope>
    <source>
        <strain evidence="23">KJ1R5</strain>
    </source>
</reference>
<comment type="similarity">
    <text evidence="18">Belongs to the NnrE/AIBP family.</text>
</comment>
<dbReference type="PROSITE" id="PS51383">
    <property type="entry name" value="YJEF_C_3"/>
    <property type="match status" value="1"/>
</dbReference>
<keyword evidence="5 18" id="KW-0479">Metal-binding</keyword>
<dbReference type="GO" id="GO:0110051">
    <property type="term" value="P:metabolite repair"/>
    <property type="evidence" value="ECO:0007669"/>
    <property type="project" value="TreeGrafter"/>
</dbReference>
<keyword evidence="7 17" id="KW-0067">ATP-binding</keyword>
<feature type="binding site" evidence="17">
    <location>
        <begin position="408"/>
        <end position="412"/>
    </location>
    <ligand>
        <name>AMP</name>
        <dbReference type="ChEBI" id="CHEBI:456215"/>
    </ligand>
</feature>
<dbReference type="AlphaFoldDB" id="A0A135W9D6"/>
<comment type="caution">
    <text evidence="22">The sequence shown here is derived from an EMBL/GenBank/DDBJ whole genome shotgun (WGS) entry which is preliminary data.</text>
</comment>
<feature type="binding site" evidence="18">
    <location>
        <begin position="129"/>
        <end position="135"/>
    </location>
    <ligand>
        <name>(6S)-NADPHX</name>
        <dbReference type="ChEBI" id="CHEBI:64076"/>
    </ligand>
</feature>
<protein>
    <recommendedName>
        <fullName evidence="19">Bifunctional NAD(P)H-hydrate repair enzyme</fullName>
    </recommendedName>
    <alternativeName>
        <fullName evidence="19">Nicotinamide nucleotide repair protein</fullName>
    </alternativeName>
    <domain>
        <recommendedName>
            <fullName evidence="19">ADP-dependent (S)-NAD(P)H-hydrate dehydratase</fullName>
            <ecNumber evidence="19">4.2.1.136</ecNumber>
        </recommendedName>
        <alternativeName>
            <fullName evidence="19">ADP-dependent NAD(P)HX dehydratase</fullName>
        </alternativeName>
    </domain>
    <domain>
        <recommendedName>
            <fullName evidence="19">NAD(P)H-hydrate epimerase</fullName>
            <ecNumber evidence="19">5.1.99.6</ecNumber>
        </recommendedName>
    </domain>
</protein>
<evidence type="ECO:0000256" key="3">
    <source>
        <dbReference type="ARBA" id="ARBA00006001"/>
    </source>
</evidence>
<evidence type="ECO:0000256" key="17">
    <source>
        <dbReference type="HAMAP-Rule" id="MF_01965"/>
    </source>
</evidence>
<comment type="similarity">
    <text evidence="17">Belongs to the NnrD/CARKD family.</text>
</comment>
<comment type="similarity">
    <text evidence="4 19">In the C-terminal section; belongs to the NnrD/CARKD family.</text>
</comment>
<feature type="binding site" evidence="18">
    <location>
        <begin position="57"/>
        <end position="61"/>
    </location>
    <ligand>
        <name>(6S)-NADPHX</name>
        <dbReference type="ChEBI" id="CHEBI:64076"/>
    </ligand>
</feature>
<sequence>MKIFSAEQIRGWDQFTIANEPVSSIQLMERASEALAGWISENCKNHKKIAIFCGNGNNGGDGLAIARILYTKGFDIDIFVQNVKGKFSDDASVNVKRLHDFSGISVRNFKEADQYNFDAKTIIMDALFGTGLSRPLEGSSKEIVDFLNDKNCVKISVDMPSGMSADGLLKKDSLIFKADYTLSFQCWKKSFLHPETGKYTGKVIILDIGLHPEYLRTEPAKNLVIDENLIDNIFKPRQDFSHKGTYGKVTVVGGSYGKIGAAVLSTRSVLKTGTGLTFSLAPGCGYEILQTSCPEAMFIKGGEGCIDRFPVEKDSVAGIGPGLGTDPKTKEAFLKFLKDYSKPLVLDADALNIIAEDEKNLKLIPKKSIITPHPKEFERLFGASENSFERLESAKRKAEELKIYLVLKDHHTQVITPEGNVFYNITGNAGLAKGGSGDILTGVLTSLLAQGYSEEETCILGVWLHGRAADLAAEKHSKESMLPTDVIDEFGSVFEELNMRGAMKL</sequence>
<dbReference type="CDD" id="cd01171">
    <property type="entry name" value="YXKO-related"/>
    <property type="match status" value="1"/>
</dbReference>
<comment type="subunit">
    <text evidence="17">Homotetramer.</text>
</comment>
<dbReference type="GO" id="GO:0005524">
    <property type="term" value="F:ATP binding"/>
    <property type="evidence" value="ECO:0007669"/>
    <property type="project" value="UniProtKB-UniRule"/>
</dbReference>
<feature type="binding site" evidence="18">
    <location>
        <position position="158"/>
    </location>
    <ligand>
        <name>(6S)-NADPHX</name>
        <dbReference type="ChEBI" id="CHEBI:64076"/>
    </ligand>
</feature>
<evidence type="ECO:0000256" key="9">
    <source>
        <dbReference type="ARBA" id="ARBA00022958"/>
    </source>
</evidence>
<dbReference type="InterPro" id="IPR029056">
    <property type="entry name" value="Ribokinase-like"/>
</dbReference>
<evidence type="ECO:0000256" key="14">
    <source>
        <dbReference type="ARBA" id="ARBA00025153"/>
    </source>
</evidence>
<dbReference type="EC" id="5.1.99.6" evidence="19"/>
<comment type="catalytic activity">
    <reaction evidence="15 17 19">
        <text>(6S)-NADHX + ADP = AMP + phosphate + NADH + H(+)</text>
        <dbReference type="Rhea" id="RHEA:32223"/>
        <dbReference type="ChEBI" id="CHEBI:15378"/>
        <dbReference type="ChEBI" id="CHEBI:43474"/>
        <dbReference type="ChEBI" id="CHEBI:57945"/>
        <dbReference type="ChEBI" id="CHEBI:64074"/>
        <dbReference type="ChEBI" id="CHEBI:456215"/>
        <dbReference type="ChEBI" id="CHEBI:456216"/>
        <dbReference type="EC" id="4.2.1.136"/>
    </reaction>
</comment>
<evidence type="ECO:0000259" key="20">
    <source>
        <dbReference type="PROSITE" id="PS51383"/>
    </source>
</evidence>
<gene>
    <name evidence="18" type="primary">nnrE</name>
    <name evidence="17" type="synonym">nnrD</name>
    <name evidence="22" type="ORF">AU378_16640</name>
</gene>
<keyword evidence="10 17" id="KW-0520">NAD</keyword>
<feature type="binding site" evidence="17">
    <location>
        <position position="437"/>
    </location>
    <ligand>
        <name>AMP</name>
        <dbReference type="ChEBI" id="CHEBI:456215"/>
    </ligand>
</feature>
<evidence type="ECO:0000256" key="2">
    <source>
        <dbReference type="ARBA" id="ARBA00000909"/>
    </source>
</evidence>
<evidence type="ECO:0000313" key="23">
    <source>
        <dbReference type="Proteomes" id="UP000070513"/>
    </source>
</evidence>
<keyword evidence="12 17" id="KW-0456">Lyase</keyword>
<evidence type="ECO:0000313" key="22">
    <source>
        <dbReference type="EMBL" id="KXH81332.1"/>
    </source>
</evidence>
<dbReference type="NCBIfam" id="TIGR00196">
    <property type="entry name" value="yjeF_cterm"/>
    <property type="match status" value="1"/>
</dbReference>
<comment type="catalytic activity">
    <reaction evidence="2 18 19">
        <text>(6R)-NADPHX = (6S)-NADPHX</text>
        <dbReference type="Rhea" id="RHEA:32227"/>
        <dbReference type="ChEBI" id="CHEBI:64076"/>
        <dbReference type="ChEBI" id="CHEBI:64077"/>
        <dbReference type="EC" id="5.1.99.6"/>
    </reaction>
</comment>
<evidence type="ECO:0000256" key="1">
    <source>
        <dbReference type="ARBA" id="ARBA00000013"/>
    </source>
</evidence>
<comment type="catalytic activity">
    <reaction evidence="16 17 19">
        <text>(6S)-NADPHX + ADP = AMP + phosphate + NADPH + H(+)</text>
        <dbReference type="Rhea" id="RHEA:32235"/>
        <dbReference type="ChEBI" id="CHEBI:15378"/>
        <dbReference type="ChEBI" id="CHEBI:43474"/>
        <dbReference type="ChEBI" id="CHEBI:57783"/>
        <dbReference type="ChEBI" id="CHEBI:64076"/>
        <dbReference type="ChEBI" id="CHEBI:456215"/>
        <dbReference type="ChEBI" id="CHEBI:456216"/>
        <dbReference type="EC" id="4.2.1.136"/>
    </reaction>
</comment>
<feature type="binding site" evidence="18">
    <location>
        <position position="125"/>
    </location>
    <ligand>
        <name>K(+)</name>
        <dbReference type="ChEBI" id="CHEBI:29103"/>
    </ligand>
</feature>
<evidence type="ECO:0000256" key="19">
    <source>
        <dbReference type="PIRNR" id="PIRNR017184"/>
    </source>
</evidence>
<comment type="catalytic activity">
    <reaction evidence="1 18 19">
        <text>(6R)-NADHX = (6S)-NADHX</text>
        <dbReference type="Rhea" id="RHEA:32215"/>
        <dbReference type="ChEBI" id="CHEBI:64074"/>
        <dbReference type="ChEBI" id="CHEBI:64075"/>
        <dbReference type="EC" id="5.1.99.6"/>
    </reaction>
</comment>
<evidence type="ECO:0000256" key="4">
    <source>
        <dbReference type="ARBA" id="ARBA00009524"/>
    </source>
</evidence>
<dbReference type="EMBL" id="LPUR01000016">
    <property type="protein sequence ID" value="KXH81332.1"/>
    <property type="molecule type" value="Genomic_DNA"/>
</dbReference>
<evidence type="ECO:0000256" key="6">
    <source>
        <dbReference type="ARBA" id="ARBA00022741"/>
    </source>
</evidence>
<keyword evidence="8 17" id="KW-0521">NADP</keyword>
<feature type="binding site" evidence="17">
    <location>
        <position position="438"/>
    </location>
    <ligand>
        <name>(6S)-NADPHX</name>
        <dbReference type="ChEBI" id="CHEBI:64076"/>
    </ligand>
</feature>
<dbReference type="PIRSF" id="PIRSF017184">
    <property type="entry name" value="Nnr"/>
    <property type="match status" value="1"/>
</dbReference>
<evidence type="ECO:0000256" key="8">
    <source>
        <dbReference type="ARBA" id="ARBA00022857"/>
    </source>
</evidence>
<feature type="binding site" evidence="17">
    <location>
        <position position="322"/>
    </location>
    <ligand>
        <name>(6S)-NADPHX</name>
        <dbReference type="ChEBI" id="CHEBI:64076"/>
    </ligand>
</feature>
<keyword evidence="13" id="KW-0511">Multifunctional enzyme</keyword>
<dbReference type="EC" id="4.2.1.136" evidence="19"/>
<dbReference type="GO" id="GO:0052856">
    <property type="term" value="F:NAD(P)HX epimerase activity"/>
    <property type="evidence" value="ECO:0007669"/>
    <property type="project" value="UniProtKB-UniRule"/>
</dbReference>